<dbReference type="GO" id="GO:0005739">
    <property type="term" value="C:mitochondrion"/>
    <property type="evidence" value="ECO:0007669"/>
    <property type="project" value="TreeGrafter"/>
</dbReference>
<protein>
    <recommendedName>
        <fullName evidence="6">EngB-type G domain-containing protein</fullName>
    </recommendedName>
</protein>
<dbReference type="Pfam" id="PF01926">
    <property type="entry name" value="MMR_HSR1"/>
    <property type="match status" value="1"/>
</dbReference>
<evidence type="ECO:0000256" key="5">
    <source>
        <dbReference type="SAM" id="MobiDB-lite"/>
    </source>
</evidence>
<gene>
    <name evidence="7" type="ORF">PPNO1_LOCUS7113</name>
</gene>
<dbReference type="InterPro" id="IPR052279">
    <property type="entry name" value="EngB_GTPase"/>
</dbReference>
<feature type="region of interest" description="Disordered" evidence="5">
    <location>
        <begin position="27"/>
        <end position="47"/>
    </location>
</feature>
<evidence type="ECO:0000256" key="4">
    <source>
        <dbReference type="ARBA" id="ARBA00023134"/>
    </source>
</evidence>
<dbReference type="Proteomes" id="UP000838763">
    <property type="component" value="Unassembled WGS sequence"/>
</dbReference>
<reference evidence="7" key="1">
    <citation type="submission" date="2022-11" db="EMBL/GenBank/DDBJ databases">
        <authorList>
            <person name="Scott C."/>
            <person name="Bruce N."/>
        </authorList>
    </citation>
    <scope>NUCLEOTIDE SEQUENCE</scope>
</reference>
<keyword evidence="4" id="KW-0342">GTP-binding</keyword>
<evidence type="ECO:0000313" key="8">
    <source>
        <dbReference type="Proteomes" id="UP000838763"/>
    </source>
</evidence>
<accession>A0A9P1H7T1</accession>
<evidence type="ECO:0000256" key="2">
    <source>
        <dbReference type="ARBA" id="ARBA00022741"/>
    </source>
</evidence>
<comment type="caution">
    <text evidence="7">The sequence shown here is derived from an EMBL/GenBank/DDBJ whole genome shotgun (WGS) entry which is preliminary data.</text>
</comment>
<dbReference type="Gene3D" id="3.40.50.300">
    <property type="entry name" value="P-loop containing nucleotide triphosphate hydrolases"/>
    <property type="match status" value="1"/>
</dbReference>
<dbReference type="InterPro" id="IPR027417">
    <property type="entry name" value="P-loop_NTPase"/>
</dbReference>
<keyword evidence="3" id="KW-0460">Magnesium</keyword>
<sequence length="360" mass="39829">MSSWRPRSRLAAHLLLARPIPPPPLPARRCLRGYSTTPPAAPTTRDSLQDLWSSPSIRLAPLPTLFPPRRRSAPRDLSTSRPRPLFLDQAPSFAYSAVSWRSHQVNYYVPEVCVLGCSNAGKSTFINALLGATGLARSSSRPGSTREMNAYATGPVVKRKVIKNENAKAPPKMDLLRSLILMDTPGYGYNSVKEWGRQIEEYLERRTMLKGVVLLLRADVPLTRWDTEVLEFLAHHQKRTLVIFTRADRCRADGAAWLDACAARCDQVRELVENPKRGKSQGDWVPEMCVTAAGMGDALFAKRAKLKRSPAREEAGMGGARIAVLRLAGLMGKEAKSKEPAPEPWVGKIVSWDDIPMKGG</sequence>
<organism evidence="7 8">
    <name type="scientific">Parascedosporium putredinis</name>
    <dbReference type="NCBI Taxonomy" id="1442378"/>
    <lineage>
        <taxon>Eukaryota</taxon>
        <taxon>Fungi</taxon>
        <taxon>Dikarya</taxon>
        <taxon>Ascomycota</taxon>
        <taxon>Pezizomycotina</taxon>
        <taxon>Sordariomycetes</taxon>
        <taxon>Hypocreomycetidae</taxon>
        <taxon>Microascales</taxon>
        <taxon>Microascaceae</taxon>
        <taxon>Parascedosporium</taxon>
    </lineage>
</organism>
<dbReference type="PANTHER" id="PTHR46498">
    <property type="entry name" value="GTP-BINDING PROTEIN 8"/>
    <property type="match status" value="1"/>
</dbReference>
<evidence type="ECO:0000259" key="6">
    <source>
        <dbReference type="PROSITE" id="PS51706"/>
    </source>
</evidence>
<evidence type="ECO:0000256" key="3">
    <source>
        <dbReference type="ARBA" id="ARBA00022842"/>
    </source>
</evidence>
<feature type="compositionally biased region" description="Polar residues" evidence="5">
    <location>
        <begin position="34"/>
        <end position="47"/>
    </location>
</feature>
<keyword evidence="2" id="KW-0547">Nucleotide-binding</keyword>
<dbReference type="SUPFAM" id="SSF52540">
    <property type="entry name" value="P-loop containing nucleoside triphosphate hydrolases"/>
    <property type="match status" value="1"/>
</dbReference>
<evidence type="ECO:0000256" key="1">
    <source>
        <dbReference type="ARBA" id="ARBA00022723"/>
    </source>
</evidence>
<evidence type="ECO:0000313" key="7">
    <source>
        <dbReference type="EMBL" id="CAI4217506.1"/>
    </source>
</evidence>
<proteinExistence type="predicted"/>
<keyword evidence="1" id="KW-0479">Metal-binding</keyword>
<dbReference type="GO" id="GO:0005525">
    <property type="term" value="F:GTP binding"/>
    <property type="evidence" value="ECO:0007669"/>
    <property type="project" value="UniProtKB-KW"/>
</dbReference>
<dbReference type="OrthoDB" id="391988at2759"/>
<dbReference type="PANTHER" id="PTHR46498:SF1">
    <property type="entry name" value="GTP-BINDING PROTEIN 8"/>
    <property type="match status" value="1"/>
</dbReference>
<feature type="domain" description="EngB-type G" evidence="6">
    <location>
        <begin position="108"/>
        <end position="309"/>
    </location>
</feature>
<dbReference type="EMBL" id="CALLCH030000016">
    <property type="protein sequence ID" value="CAI4217506.1"/>
    <property type="molecule type" value="Genomic_DNA"/>
</dbReference>
<dbReference type="InterPro" id="IPR030393">
    <property type="entry name" value="G_ENGB_dom"/>
</dbReference>
<dbReference type="PROSITE" id="PS51706">
    <property type="entry name" value="G_ENGB"/>
    <property type="match status" value="1"/>
</dbReference>
<name>A0A9P1H7T1_9PEZI</name>
<dbReference type="InterPro" id="IPR006073">
    <property type="entry name" value="GTP-bd"/>
</dbReference>
<dbReference type="AlphaFoldDB" id="A0A9P1H7T1"/>
<keyword evidence="8" id="KW-1185">Reference proteome</keyword>
<dbReference type="GO" id="GO:0046872">
    <property type="term" value="F:metal ion binding"/>
    <property type="evidence" value="ECO:0007669"/>
    <property type="project" value="UniProtKB-KW"/>
</dbReference>